<evidence type="ECO:0000313" key="1">
    <source>
        <dbReference type="EMBL" id="AMG73226.1"/>
    </source>
</evidence>
<dbReference type="InterPro" id="IPR003718">
    <property type="entry name" value="OsmC/Ohr_fam"/>
</dbReference>
<dbReference type="PANTHER" id="PTHR42830">
    <property type="entry name" value="OSMOTICALLY INDUCIBLE FAMILY PROTEIN"/>
    <property type="match status" value="1"/>
</dbReference>
<keyword evidence="2" id="KW-1185">Reference proteome</keyword>
<name>A0AA86GJ62_9SPHN</name>
<dbReference type="InterPro" id="IPR015946">
    <property type="entry name" value="KH_dom-like_a/b"/>
</dbReference>
<organism evidence="1 2">
    <name type="scientific">Sphingopyxis granuli</name>
    <dbReference type="NCBI Taxonomy" id="267128"/>
    <lineage>
        <taxon>Bacteria</taxon>
        <taxon>Pseudomonadati</taxon>
        <taxon>Pseudomonadota</taxon>
        <taxon>Alphaproteobacteria</taxon>
        <taxon>Sphingomonadales</taxon>
        <taxon>Sphingomonadaceae</taxon>
        <taxon>Sphingopyxis</taxon>
    </lineage>
</organism>
<reference evidence="1 2" key="1">
    <citation type="journal article" date="2016" name="BMC Genomics">
        <title>Genomic analysis of the nitrate-respiring Sphingopyxis granuli (formerly Sphingomonas macrogoltabida) strain TFA.</title>
        <authorList>
            <person name="Garcia-Romero I."/>
            <person name="Perez-Pulido A.J."/>
            <person name="Gonzalez-Flores Y.E."/>
            <person name="Reyes-Ramirez F."/>
            <person name="Santero E."/>
            <person name="Floriano B."/>
        </authorList>
    </citation>
    <scope>NUCLEOTIDE SEQUENCE [LARGE SCALE GENOMIC DNA]</scope>
    <source>
        <strain evidence="1 2">TFA</strain>
    </source>
</reference>
<dbReference type="RefSeq" id="WP_067180863.1">
    <property type="nucleotide sequence ID" value="NZ_CP012199.1"/>
</dbReference>
<dbReference type="Gene3D" id="3.30.300.20">
    <property type="match status" value="1"/>
</dbReference>
<evidence type="ECO:0000313" key="2">
    <source>
        <dbReference type="Proteomes" id="UP000058599"/>
    </source>
</evidence>
<dbReference type="Pfam" id="PF02566">
    <property type="entry name" value="OsmC"/>
    <property type="match status" value="1"/>
</dbReference>
<gene>
    <name evidence="1" type="ORF">SGRAN_0832</name>
</gene>
<dbReference type="KEGG" id="sgi:SGRAN_0832"/>
<dbReference type="PANTHER" id="PTHR42830:SF2">
    <property type="entry name" value="OSMC_OHR FAMILY PROTEIN"/>
    <property type="match status" value="1"/>
</dbReference>
<protein>
    <submittedName>
        <fullName evidence="1">Peroxiredoxin</fullName>
    </submittedName>
</protein>
<dbReference type="InterPro" id="IPR052707">
    <property type="entry name" value="OsmC_Ohr_Peroxiredoxin"/>
</dbReference>
<dbReference type="EMBL" id="CP012199">
    <property type="protein sequence ID" value="AMG73226.1"/>
    <property type="molecule type" value="Genomic_DNA"/>
</dbReference>
<dbReference type="InterPro" id="IPR036102">
    <property type="entry name" value="OsmC/Ohrsf"/>
</dbReference>
<dbReference type="SUPFAM" id="SSF82784">
    <property type="entry name" value="OsmC-like"/>
    <property type="match status" value="1"/>
</dbReference>
<proteinExistence type="predicted"/>
<accession>A0AA86GJ62</accession>
<dbReference type="Proteomes" id="UP000058599">
    <property type="component" value="Chromosome"/>
</dbReference>
<sequence length="158" mass="16987">MSGKTHGYEVRVVWTGNDGTGTRTYRGYRRDHQIAAPGKAPIAGSSDPAFRGDPARWNPEELLVASLSACHKLWYLGLCSQSGVNVLSYEDDAHGAMIEEPGGAGQFTAVVLRPRVLIDAASDAALARDLHRKAHAMCFIARSVNFPVEAEPEIVVAA</sequence>
<dbReference type="AlphaFoldDB" id="A0AA86GJ62"/>